<dbReference type="Pfam" id="PF02683">
    <property type="entry name" value="DsbD_TM"/>
    <property type="match status" value="1"/>
</dbReference>
<keyword evidence="5 7" id="KW-1133">Transmembrane helix</keyword>
<comment type="caution">
    <text evidence="9">The sequence shown here is derived from an EMBL/GenBank/DDBJ whole genome shotgun (WGS) entry which is preliminary data.</text>
</comment>
<evidence type="ECO:0000256" key="4">
    <source>
        <dbReference type="ARBA" id="ARBA00022748"/>
    </source>
</evidence>
<evidence type="ECO:0000256" key="3">
    <source>
        <dbReference type="ARBA" id="ARBA00022692"/>
    </source>
</evidence>
<feature type="transmembrane region" description="Helical" evidence="7">
    <location>
        <begin position="130"/>
        <end position="157"/>
    </location>
</feature>
<feature type="transmembrane region" description="Helical" evidence="7">
    <location>
        <begin position="169"/>
        <end position="196"/>
    </location>
</feature>
<evidence type="ECO:0000256" key="7">
    <source>
        <dbReference type="SAM" id="Phobius"/>
    </source>
</evidence>
<reference evidence="9" key="1">
    <citation type="submission" date="2020-10" db="EMBL/GenBank/DDBJ databases">
        <authorList>
            <person name="Gilroy R."/>
        </authorList>
    </citation>
    <scope>NUCLEOTIDE SEQUENCE</scope>
    <source>
        <strain evidence="9">11167</strain>
    </source>
</reference>
<evidence type="ECO:0000256" key="6">
    <source>
        <dbReference type="ARBA" id="ARBA00023136"/>
    </source>
</evidence>
<evidence type="ECO:0000256" key="2">
    <source>
        <dbReference type="ARBA" id="ARBA00006143"/>
    </source>
</evidence>
<dbReference type="InterPro" id="IPR051790">
    <property type="entry name" value="Cytochrome_c-biogenesis_DsbD"/>
</dbReference>
<dbReference type="GO" id="GO:0016020">
    <property type="term" value="C:membrane"/>
    <property type="evidence" value="ECO:0007669"/>
    <property type="project" value="UniProtKB-SubCell"/>
</dbReference>
<organism evidence="9 10">
    <name type="scientific">Candidatus Aphodenecus pullistercoris</name>
    <dbReference type="NCBI Taxonomy" id="2840669"/>
    <lineage>
        <taxon>Bacteria</taxon>
        <taxon>Pseudomonadati</taxon>
        <taxon>Spirochaetota</taxon>
        <taxon>Spirochaetia</taxon>
        <taxon>Spirochaetales</taxon>
        <taxon>Candidatus Aphodenecus</taxon>
    </lineage>
</organism>
<dbReference type="Proteomes" id="UP000823633">
    <property type="component" value="Unassembled WGS sequence"/>
</dbReference>
<keyword evidence="3 7" id="KW-0812">Transmembrane</keyword>
<feature type="domain" description="Cytochrome C biogenesis protein transmembrane" evidence="8">
    <location>
        <begin position="22"/>
        <end position="225"/>
    </location>
</feature>
<feature type="transmembrane region" description="Helical" evidence="7">
    <location>
        <begin position="61"/>
        <end position="87"/>
    </location>
</feature>
<comment type="subcellular location">
    <subcellularLocation>
        <location evidence="1">Membrane</location>
        <topology evidence="1">Multi-pass membrane protein</topology>
    </subcellularLocation>
</comment>
<feature type="transmembrane region" description="Helical" evidence="7">
    <location>
        <begin position="208"/>
        <end position="226"/>
    </location>
</feature>
<dbReference type="GO" id="GO:0017004">
    <property type="term" value="P:cytochrome complex assembly"/>
    <property type="evidence" value="ECO:0007669"/>
    <property type="project" value="UniProtKB-KW"/>
</dbReference>
<dbReference type="PANTHER" id="PTHR31272:SF6">
    <property type="entry name" value="CYTOCHROME C-TYPE BIOGENESIS CCDA-LIKE CHLOROPLASTIC PROTEIN"/>
    <property type="match status" value="1"/>
</dbReference>
<sequence length="229" mass="24174">MIETLLDSLGRMLDPSSPTVYLIALVGGLLSSLLPCSLSSLPLVIGYVGSGRSDLWKSFRLSAVFALGMAVTFTLLAAAALALGSLIGTTSRWWYLILGLLMLMMALQMLGVFTFIPATNLQTRTKRRGYIGALVAGILSGLFSSPCSTPVLVALLSIASATGDMVQSILMLLCYALGYSVLSIAAGTIVGLTGHLSASRGYGRAMKVLEIVLGLAILILAFYMFYQGF</sequence>
<gene>
    <name evidence="9" type="ORF">IAC42_05185</name>
</gene>
<name>A0A9D9E8I6_9SPIR</name>
<evidence type="ECO:0000256" key="5">
    <source>
        <dbReference type="ARBA" id="ARBA00022989"/>
    </source>
</evidence>
<evidence type="ECO:0000313" key="9">
    <source>
        <dbReference type="EMBL" id="MBO8443134.1"/>
    </source>
</evidence>
<dbReference type="EMBL" id="JADIMU010000031">
    <property type="protein sequence ID" value="MBO8443134.1"/>
    <property type="molecule type" value="Genomic_DNA"/>
</dbReference>
<reference evidence="9" key="2">
    <citation type="journal article" date="2021" name="PeerJ">
        <title>Extensive microbial diversity within the chicken gut microbiome revealed by metagenomics and culture.</title>
        <authorList>
            <person name="Gilroy R."/>
            <person name="Ravi A."/>
            <person name="Getino M."/>
            <person name="Pursley I."/>
            <person name="Horton D.L."/>
            <person name="Alikhan N.F."/>
            <person name="Baker D."/>
            <person name="Gharbi K."/>
            <person name="Hall N."/>
            <person name="Watson M."/>
            <person name="Adriaenssens E.M."/>
            <person name="Foster-Nyarko E."/>
            <person name="Jarju S."/>
            <person name="Secka A."/>
            <person name="Antonio M."/>
            <person name="Oren A."/>
            <person name="Chaudhuri R.R."/>
            <person name="La Ragione R."/>
            <person name="Hildebrand F."/>
            <person name="Pallen M.J."/>
        </authorList>
    </citation>
    <scope>NUCLEOTIDE SEQUENCE</scope>
    <source>
        <strain evidence="9">11167</strain>
    </source>
</reference>
<feature type="transmembrane region" description="Helical" evidence="7">
    <location>
        <begin position="93"/>
        <end position="118"/>
    </location>
</feature>
<evidence type="ECO:0000313" key="10">
    <source>
        <dbReference type="Proteomes" id="UP000823633"/>
    </source>
</evidence>
<protein>
    <submittedName>
        <fullName evidence="9">Cytochrome c biogenesis protein CcdA</fullName>
    </submittedName>
</protein>
<feature type="transmembrane region" description="Helical" evidence="7">
    <location>
        <begin position="20"/>
        <end position="49"/>
    </location>
</feature>
<dbReference type="AlphaFoldDB" id="A0A9D9E8I6"/>
<evidence type="ECO:0000256" key="1">
    <source>
        <dbReference type="ARBA" id="ARBA00004141"/>
    </source>
</evidence>
<accession>A0A9D9E8I6</accession>
<keyword evidence="6 7" id="KW-0472">Membrane</keyword>
<dbReference type="PANTHER" id="PTHR31272">
    <property type="entry name" value="CYTOCHROME C-TYPE BIOGENESIS PROTEIN HI_1454-RELATED"/>
    <property type="match status" value="1"/>
</dbReference>
<dbReference type="InterPro" id="IPR003834">
    <property type="entry name" value="Cyt_c_assmbl_TM_dom"/>
</dbReference>
<comment type="similarity">
    <text evidence="2">Belongs to the DsbD family.</text>
</comment>
<keyword evidence="4" id="KW-0201">Cytochrome c-type biogenesis</keyword>
<proteinExistence type="inferred from homology"/>
<evidence type="ECO:0000259" key="8">
    <source>
        <dbReference type="Pfam" id="PF02683"/>
    </source>
</evidence>